<dbReference type="Gene3D" id="3.90.100.10">
    <property type="entry name" value="Orn/Lys/Arg decarboxylase, C-terminal domain"/>
    <property type="match status" value="1"/>
</dbReference>
<reference evidence="8" key="1">
    <citation type="submission" date="2016-10" db="EMBL/GenBank/DDBJ databases">
        <authorList>
            <person name="Varghese N."/>
            <person name="Submissions S."/>
        </authorList>
    </citation>
    <scope>NUCLEOTIDE SEQUENCE [LARGE SCALE GENOMIC DNA]</scope>
    <source>
        <strain evidence="8">CGMCC 1.10223</strain>
    </source>
</reference>
<dbReference type="SUPFAM" id="SSF53383">
    <property type="entry name" value="PLP-dependent transferases"/>
    <property type="match status" value="1"/>
</dbReference>
<proteinExistence type="inferred from homology"/>
<evidence type="ECO:0000256" key="5">
    <source>
        <dbReference type="ARBA" id="ARBA00023239"/>
    </source>
</evidence>
<dbReference type="EMBL" id="FONN01000001">
    <property type="protein sequence ID" value="SFE12914.1"/>
    <property type="molecule type" value="Genomic_DNA"/>
</dbReference>
<evidence type="ECO:0000313" key="8">
    <source>
        <dbReference type="Proteomes" id="UP000183410"/>
    </source>
</evidence>
<evidence type="ECO:0000256" key="2">
    <source>
        <dbReference type="ARBA" id="ARBA00010671"/>
    </source>
</evidence>
<keyword evidence="5" id="KW-0456">Lyase</keyword>
<evidence type="ECO:0000256" key="1">
    <source>
        <dbReference type="ARBA" id="ARBA00001933"/>
    </source>
</evidence>
<dbReference type="Pfam" id="PF03711">
    <property type="entry name" value="OKR_DC_1_C"/>
    <property type="match status" value="1"/>
</dbReference>
<keyword evidence="8" id="KW-1185">Reference proteome</keyword>
<evidence type="ECO:0000256" key="4">
    <source>
        <dbReference type="ARBA" id="ARBA00022898"/>
    </source>
</evidence>
<dbReference type="InterPro" id="IPR036633">
    <property type="entry name" value="Prn/Lys/Arg_de-COase_C_sf"/>
</dbReference>
<dbReference type="InterPro" id="IPR015424">
    <property type="entry name" value="PyrdxlP-dep_Trfase"/>
</dbReference>
<comment type="cofactor">
    <cofactor evidence="1">
        <name>pyridoxal 5'-phosphate</name>
        <dbReference type="ChEBI" id="CHEBI:597326"/>
    </cofactor>
</comment>
<feature type="domain" description="Orn/Lys/Arg decarboxylases family 1 pyridoxal-P attachment site" evidence="6">
    <location>
        <begin position="224"/>
        <end position="238"/>
    </location>
</feature>
<dbReference type="InterPro" id="IPR015421">
    <property type="entry name" value="PyrdxlP-dep_Trfase_major"/>
</dbReference>
<dbReference type="Gene3D" id="3.40.640.10">
    <property type="entry name" value="Type I PLP-dependent aspartate aminotransferase-like (Major domain)"/>
    <property type="match status" value="1"/>
</dbReference>
<dbReference type="SUPFAM" id="SSF55904">
    <property type="entry name" value="Ornithine decarboxylase C-terminal domain"/>
    <property type="match status" value="1"/>
</dbReference>
<dbReference type="AlphaFoldDB" id="A0A1I1Y034"/>
<name>A0A1I1Y034_9BACL</name>
<dbReference type="Pfam" id="PF01276">
    <property type="entry name" value="OKR_DC_1"/>
    <property type="match status" value="1"/>
</dbReference>
<protein>
    <submittedName>
        <fullName evidence="7">Arginine decarboxylase</fullName>
    </submittedName>
</protein>
<dbReference type="InterPro" id="IPR000310">
    <property type="entry name" value="Orn/Lys/Arg_deCO2ase_major_dom"/>
</dbReference>
<evidence type="ECO:0000313" key="7">
    <source>
        <dbReference type="EMBL" id="SFE12914.1"/>
    </source>
</evidence>
<dbReference type="InterPro" id="IPR008286">
    <property type="entry name" value="Prn/Lys/Arg_de-COase_C"/>
</dbReference>
<comment type="similarity">
    <text evidence="2">Belongs to the Orn/Lys/Arg decarboxylase class-I family.</text>
</comment>
<dbReference type="PROSITE" id="PS00703">
    <property type="entry name" value="OKR_DC_1"/>
    <property type="match status" value="1"/>
</dbReference>
<dbReference type="Proteomes" id="UP000183410">
    <property type="component" value="Unassembled WGS sequence"/>
</dbReference>
<dbReference type="PANTHER" id="PTHR43277:SF4">
    <property type="entry name" value="ARGININE DECARBOXYLASE"/>
    <property type="match status" value="1"/>
</dbReference>
<dbReference type="InterPro" id="IPR052357">
    <property type="entry name" value="Orn_Lys_Arg_decarboxylase-I"/>
</dbReference>
<keyword evidence="3" id="KW-0210">Decarboxylase</keyword>
<gene>
    <name evidence="7" type="ORF">SAMN04487969_101209</name>
</gene>
<dbReference type="PANTHER" id="PTHR43277">
    <property type="entry name" value="ARGININE DECARBOXYLASE"/>
    <property type="match status" value="1"/>
</dbReference>
<sequence length="492" mass="53947">MKAMDHNKTPLFSALRRHAEQNPTQFHIPGHKKGLGSDAEFRAFIGDNALSIDLINIAPLDDLHQPTGVIEEAQKLAADAFGADYTYFSVQGTSGAIITMIMSVCLPGDKIIVPRNVHKSIMAAIIFAGARPIFISPVRDENLGIDHGITTRAVKRALDKHPDSKAVLVINPTYYGVCADLKEIVDLVHTFDIPVLVDEAHGVLIHFNEKLPMSAMQAGADMAATSVHKLGGSMTQSSVLNVRGGRVNPHRIQTIISMLTTTSTSYILLSSLDTSRRNLALNGHKLAEQAIELAEYARKSINEIAGLYCFGREILGGEATFDLDPTKVAIHVRHLGITGYETENWLRDHFNLEIEMSDMYNILCLVTPGDTSDSIEKLLEALRALSGSFHEGAEARELVVKIPDIPQLSLSPRDAFYGQTEVVPFKESAGRIIAEFIYVYPPGIPILLPGEVISQKNIDYIVEHVEVGLPVKGPEDRNVEFVKVIFEETAIS</sequence>
<accession>A0A1I1Y034</accession>
<evidence type="ECO:0000256" key="3">
    <source>
        <dbReference type="ARBA" id="ARBA00022793"/>
    </source>
</evidence>
<organism evidence="7 8">
    <name type="scientific">Paenibacillus algorifonticola</name>
    <dbReference type="NCBI Taxonomy" id="684063"/>
    <lineage>
        <taxon>Bacteria</taxon>
        <taxon>Bacillati</taxon>
        <taxon>Bacillota</taxon>
        <taxon>Bacilli</taxon>
        <taxon>Bacillales</taxon>
        <taxon>Paenibacillaceae</taxon>
        <taxon>Paenibacillus</taxon>
    </lineage>
</organism>
<keyword evidence="4" id="KW-0663">Pyridoxal phosphate</keyword>
<dbReference type="GO" id="GO:0016831">
    <property type="term" value="F:carboxy-lyase activity"/>
    <property type="evidence" value="ECO:0007669"/>
    <property type="project" value="UniProtKB-KW"/>
</dbReference>
<evidence type="ECO:0000259" key="6">
    <source>
        <dbReference type="PROSITE" id="PS00703"/>
    </source>
</evidence>
<dbReference type="CDD" id="cd00615">
    <property type="entry name" value="Orn_deC_like"/>
    <property type="match status" value="1"/>
</dbReference>